<dbReference type="InterPro" id="IPR036514">
    <property type="entry name" value="SGNH_hydro_sf"/>
</dbReference>
<name>A0ABQ6M9H5_9STRA</name>
<gene>
    <name evidence="3" type="ORF">TeGR_g10436</name>
</gene>
<comment type="caution">
    <text evidence="3">The sequence shown here is derived from an EMBL/GenBank/DDBJ whole genome shotgun (WGS) entry which is preliminary data.</text>
</comment>
<keyword evidence="1" id="KW-0378">Hydrolase</keyword>
<keyword evidence="4" id="KW-1185">Reference proteome</keyword>
<sequence length="238" mass="25680">MQELSTIPRDRIGVFLGYGQSNSECYSSRGPGTYCAQHSASVYEYSSGSVSPMQSSGMATAAAGGGCVYGRLGDMLVATGAYDAVVFATAGVGAANLWSLMPGRDSGRYERFRDMFLGMEGALGRVDGVLWHQGEADRKNDVEEYRKNFVSLAEAMESDGVVCDLYIAQASACKGEQSPELLEVQRELAETLVRGREGPNTDRIGEDLRTADKCHFSSHGLDIMAAMWADILLDKTLI</sequence>
<feature type="domain" description="Sialate O-acetylesterase" evidence="2">
    <location>
        <begin position="80"/>
        <end position="232"/>
    </location>
</feature>
<evidence type="ECO:0000313" key="3">
    <source>
        <dbReference type="EMBL" id="GMI22041.1"/>
    </source>
</evidence>
<reference evidence="3 4" key="1">
    <citation type="journal article" date="2023" name="Commun. Biol.">
        <title>Genome analysis of Parmales, the sister group of diatoms, reveals the evolutionary specialization of diatoms from phago-mixotrophs to photoautotrophs.</title>
        <authorList>
            <person name="Ban H."/>
            <person name="Sato S."/>
            <person name="Yoshikawa S."/>
            <person name="Yamada K."/>
            <person name="Nakamura Y."/>
            <person name="Ichinomiya M."/>
            <person name="Sato N."/>
            <person name="Blanc-Mathieu R."/>
            <person name="Endo H."/>
            <person name="Kuwata A."/>
            <person name="Ogata H."/>
        </authorList>
    </citation>
    <scope>NUCLEOTIDE SEQUENCE [LARGE SCALE GENOMIC DNA]</scope>
</reference>
<accession>A0ABQ6M9H5</accession>
<protein>
    <recommendedName>
        <fullName evidence="2">Sialate O-acetylesterase domain-containing protein</fullName>
    </recommendedName>
</protein>
<evidence type="ECO:0000259" key="2">
    <source>
        <dbReference type="Pfam" id="PF03629"/>
    </source>
</evidence>
<dbReference type="Pfam" id="PF03629">
    <property type="entry name" value="SASA"/>
    <property type="match status" value="1"/>
</dbReference>
<evidence type="ECO:0000313" key="4">
    <source>
        <dbReference type="Proteomes" id="UP001165060"/>
    </source>
</evidence>
<dbReference type="Gene3D" id="3.40.50.1110">
    <property type="entry name" value="SGNH hydrolase"/>
    <property type="match status" value="1"/>
</dbReference>
<dbReference type="Proteomes" id="UP001165060">
    <property type="component" value="Unassembled WGS sequence"/>
</dbReference>
<dbReference type="SUPFAM" id="SSF52266">
    <property type="entry name" value="SGNH hydrolase"/>
    <property type="match status" value="1"/>
</dbReference>
<organism evidence="3 4">
    <name type="scientific">Tetraparma gracilis</name>
    <dbReference type="NCBI Taxonomy" id="2962635"/>
    <lineage>
        <taxon>Eukaryota</taxon>
        <taxon>Sar</taxon>
        <taxon>Stramenopiles</taxon>
        <taxon>Ochrophyta</taxon>
        <taxon>Bolidophyceae</taxon>
        <taxon>Parmales</taxon>
        <taxon>Triparmaceae</taxon>
        <taxon>Tetraparma</taxon>
    </lineage>
</organism>
<evidence type="ECO:0000256" key="1">
    <source>
        <dbReference type="ARBA" id="ARBA00022801"/>
    </source>
</evidence>
<proteinExistence type="predicted"/>
<dbReference type="EMBL" id="BRYB01005235">
    <property type="protein sequence ID" value="GMI22041.1"/>
    <property type="molecule type" value="Genomic_DNA"/>
</dbReference>
<dbReference type="InterPro" id="IPR005181">
    <property type="entry name" value="SASA"/>
</dbReference>